<dbReference type="PANTHER" id="PTHR42736:SF1">
    <property type="entry name" value="PROTEIN-GLUTAMINE GAMMA-GLUTAMYLTRANSFERASE"/>
    <property type="match status" value="1"/>
</dbReference>
<dbReference type="Gene3D" id="2.60.40.10">
    <property type="entry name" value="Immunoglobulins"/>
    <property type="match status" value="1"/>
</dbReference>
<dbReference type="InterPro" id="IPR013783">
    <property type="entry name" value="Ig-like_fold"/>
</dbReference>
<dbReference type="Pfam" id="PF01841">
    <property type="entry name" value="Transglut_core"/>
    <property type="match status" value="1"/>
</dbReference>
<organism evidence="3">
    <name type="scientific">marine sediment metagenome</name>
    <dbReference type="NCBI Taxonomy" id="412755"/>
    <lineage>
        <taxon>unclassified sequences</taxon>
        <taxon>metagenomes</taxon>
        <taxon>ecological metagenomes</taxon>
    </lineage>
</organism>
<feature type="domain" description="Transglutaminase-like" evidence="2">
    <location>
        <begin position="314"/>
        <end position="436"/>
    </location>
</feature>
<keyword evidence="1" id="KW-0472">Membrane</keyword>
<comment type="caution">
    <text evidence="3">The sequence shown here is derived from an EMBL/GenBank/DDBJ whole genome shotgun (WGS) entry which is preliminary data.</text>
</comment>
<dbReference type="InterPro" id="IPR002931">
    <property type="entry name" value="Transglutaminase-like"/>
</dbReference>
<evidence type="ECO:0000259" key="2">
    <source>
        <dbReference type="Pfam" id="PF01841"/>
    </source>
</evidence>
<proteinExistence type="predicted"/>
<dbReference type="Gene3D" id="3.10.620.30">
    <property type="match status" value="1"/>
</dbReference>
<reference evidence="3" key="1">
    <citation type="journal article" date="2015" name="Nature">
        <title>Complex archaea that bridge the gap between prokaryotes and eukaryotes.</title>
        <authorList>
            <person name="Spang A."/>
            <person name="Saw J.H."/>
            <person name="Jorgensen S.L."/>
            <person name="Zaremba-Niedzwiedzka K."/>
            <person name="Martijn J."/>
            <person name="Lind A.E."/>
            <person name="van Eijk R."/>
            <person name="Schleper C."/>
            <person name="Guy L."/>
            <person name="Ettema T.J."/>
        </authorList>
    </citation>
    <scope>NUCLEOTIDE SEQUENCE</scope>
</reference>
<protein>
    <recommendedName>
        <fullName evidence="2">Transglutaminase-like domain-containing protein</fullName>
    </recommendedName>
</protein>
<evidence type="ECO:0000256" key="1">
    <source>
        <dbReference type="SAM" id="Phobius"/>
    </source>
</evidence>
<dbReference type="InterPro" id="IPR008964">
    <property type="entry name" value="Invasin/intimin_cell_adhesion"/>
</dbReference>
<keyword evidence="1" id="KW-0812">Transmembrane</keyword>
<feature type="transmembrane region" description="Helical" evidence="1">
    <location>
        <begin position="21"/>
        <end position="43"/>
    </location>
</feature>
<name>A0A0F9TMT6_9ZZZZ</name>
<dbReference type="PANTHER" id="PTHR42736">
    <property type="entry name" value="PROTEIN-GLUTAMINE GAMMA-GLUTAMYLTRANSFERASE"/>
    <property type="match status" value="1"/>
</dbReference>
<evidence type="ECO:0000313" key="3">
    <source>
        <dbReference type="EMBL" id="KKN42733.1"/>
    </source>
</evidence>
<gene>
    <name evidence="3" type="ORF">LCGC14_0710310</name>
</gene>
<dbReference type="InterPro" id="IPR038765">
    <property type="entry name" value="Papain-like_cys_pep_sf"/>
</dbReference>
<dbReference type="InterPro" id="IPR052901">
    <property type="entry name" value="Bact_TGase-like"/>
</dbReference>
<sequence>MSELREEILGGGINKKRIIGVVLVALLLISVFAFSTFFFSFLFGSQRTEPSKQKKGTTEEFPELRLPPYPFDAEFWQDLFDQIDPADIPALLDMLSEMFDGDIDDLDLGNFSQGLLDLLFLGAGEMEVFRVFNYLSFGNMSDVLWKMESFDEFTGTGWHSTASSDLYSFYAYGDYYSNYAPNPELFKIKMPMSPQIGVNSLVIPSLFPIPFIMEYPPSISAPNLNPAATKLYKTEFNSTTLDLSFSSDVDVNMTYEMFGLPLPSAQSINNSAVEASFTPAPIQSKYLQLPPTIEIYKGNNPSFANHTNILNTTINDNDNAYEVSNKIRNYLQTQFTFPLDPDDYNPAPDGYDVVEWFSETQQGLWPDFASAFCAFSRVFGVSSRFIDGFSSLAIEEIYDYDEGQTGFAIKYKNLYNWAEVYIPTDISGNGQWIQFDIFDNFGGGGNPILGGNYNLTVLPDQIFYNRPDIATLTAKLSSASDPIDGKTITFTDLTTGQNLGQNITNSNGTTSINFNLNNSHVVGPHIIEAQYDFFTVGYNLTTILGNISVSLSSINPTEINRSDLQPDSTNIQGYVFDPLNGERVKDAEINAILFQKGTSIEEINAFSPSSIITDSNGDFDDILDLNPSVQSGQFEIRADFNGTWQIDTPLGIIPYIVPTITNSSNKLELNVTKALTTWFYINNTPVADQSNPRVSRYQTLNLTAKVVLEGFGSVPNKQVTFHDYSRGGVEIGSGFSDTQGLVSVSYFVDDYCRAGPNLLYSKIASMTNYSYFIVDENPTINAISGPTPRVINRTGFGATQFNIVGDITDSTNSSIPLGFTEITLTLMKGSINYSQYLIPIESYPYQTDSSGTFDLTFGVAPNTPPGNYSLRLDFNGTINLMTYPYPYNFNLPFINTSTFYSNDLKIDAEASLLFWINGTTSDDAYNPIINRYDSLNLTTYIHQAGTPIVDGEWVFFFDATQDNLYIGADQTNGGYAEVDYVTNDNTTAGPHLLYATWNNKFNFSYFILNAPIGISLDIGPQPPDINRTGAIGRNFQIHGYLNDSKNGNPIKFNQIQILLYDGPTDVSFYLNLESGSLWLGGTGEIDLTYSVTASTPAKNYTVLIICSGIFIYTTPVYPQFFNLGFLTNLTDLTTGFNDLRVIDPYNINIFFEINGSSTLSFYSDPQPPERFMRGDDINFSVSIIQSGIPVTSGTVRIYDVFNNNMLGFYPYIGGDGGYHEFIISTAGWHGGLHRIKVNWSGFATFNTTYVIINESVSIFSSIDKSSILRSTDGFIVSGTVQENSVLLRGLGVTLILLDDSYSDVSGYLTGPQTVTTNAVGYFQFGNSINIACPQGQYYLRVDFNGTINAIGISMSNYMIHNSSLRIPINITADTSLNGNYETEVVKDDWYFGDNCFVYGNLNWDNSTSMALMEINITIRDGFGVILDTQTGFTDAFGFFNLTFVVGNWDNPEVWVYFYPDDLSNFGVPDGFYITTIQQQLFRFP</sequence>
<dbReference type="SUPFAM" id="SSF49373">
    <property type="entry name" value="Invasin/intimin cell-adhesion fragments"/>
    <property type="match status" value="1"/>
</dbReference>
<accession>A0A0F9TMT6</accession>
<dbReference type="EMBL" id="LAZR01001560">
    <property type="protein sequence ID" value="KKN42733.1"/>
    <property type="molecule type" value="Genomic_DNA"/>
</dbReference>
<keyword evidence="1" id="KW-1133">Transmembrane helix</keyword>
<dbReference type="SUPFAM" id="SSF54001">
    <property type="entry name" value="Cysteine proteinases"/>
    <property type="match status" value="1"/>
</dbReference>